<feature type="transmembrane region" description="Helical" evidence="7">
    <location>
        <begin position="173"/>
        <end position="195"/>
    </location>
</feature>
<keyword evidence="5 7" id="KW-1133">Transmembrane helix</keyword>
<feature type="domain" description="GOLD" evidence="9">
    <location>
        <begin position="21"/>
        <end position="200"/>
    </location>
</feature>
<keyword evidence="6 7" id="KW-0472">Membrane</keyword>
<dbReference type="EMBL" id="AAXT01000002">
    <property type="protein sequence ID" value="EDO07004.1"/>
    <property type="molecule type" value="Genomic_DNA"/>
</dbReference>
<dbReference type="STRING" id="5865.A7AR35"/>
<reference evidence="11" key="2">
    <citation type="submission" date="2007-08" db="EMBL/GenBank/DDBJ databases">
        <authorList>
            <person name="Nene V."/>
        </authorList>
    </citation>
    <scope>NUCLEOTIDE SEQUENCE</scope>
    <source>
        <strain evidence="11">T2Bo</strain>
    </source>
</reference>
<dbReference type="PANTHER" id="PTHR22811">
    <property type="entry name" value="TRANSMEMBRANE EMP24 DOMAIN-CONTAINING PROTEIN"/>
    <property type="match status" value="1"/>
</dbReference>
<dbReference type="OMA" id="IIRWSTC"/>
<dbReference type="Pfam" id="PF01105">
    <property type="entry name" value="EMP24_GP25L"/>
    <property type="match status" value="1"/>
</dbReference>
<evidence type="ECO:0000256" key="2">
    <source>
        <dbReference type="ARBA" id="ARBA00007104"/>
    </source>
</evidence>
<dbReference type="Proteomes" id="UP000002173">
    <property type="component" value="Unassembled WGS sequence"/>
</dbReference>
<feature type="signal peptide" evidence="8">
    <location>
        <begin position="1"/>
        <end position="21"/>
    </location>
</feature>
<evidence type="ECO:0000256" key="6">
    <source>
        <dbReference type="ARBA" id="ARBA00023136"/>
    </source>
</evidence>
<name>A7AR35_BABBO</name>
<sequence>MACLRIALAVSTLVTAGVTLAMQITLEGQETRCFIAGANNREKITGSVESLPEENAARPLLYKVAGPTSEPVGLPLYIVTNNQFEHIVEETGHYAFCITNTSTKSNTFLFNYRVETGFNKDLSSLSTIEDANSVLKFAEQLLENTHIIVDRTETYSSREALYSEILDYMNTRIIRWSTCQMIFLICICFFQIYYISSFFEVKSFV</sequence>
<accession>A7AR35</accession>
<evidence type="ECO:0000256" key="8">
    <source>
        <dbReference type="SAM" id="SignalP"/>
    </source>
</evidence>
<dbReference type="GO" id="GO:0016020">
    <property type="term" value="C:membrane"/>
    <property type="evidence" value="ECO:0007669"/>
    <property type="project" value="UniProtKB-SubCell"/>
</dbReference>
<dbReference type="InterPro" id="IPR015720">
    <property type="entry name" value="Emp24-like"/>
</dbReference>
<comment type="subcellular location">
    <subcellularLocation>
        <location evidence="1">Membrane</location>
        <topology evidence="1">Single-pass type I membrane protein</topology>
    </subcellularLocation>
</comment>
<feature type="chain" id="PRO_5010958284" description="GOLD domain-containing protein" evidence="8">
    <location>
        <begin position="22"/>
        <end position="205"/>
    </location>
</feature>
<dbReference type="AlphaFoldDB" id="A7AR35"/>
<evidence type="ECO:0000259" key="9">
    <source>
        <dbReference type="SMART" id="SM01190"/>
    </source>
</evidence>
<reference evidence="10" key="3">
    <citation type="journal article" date="2014" name="BMC Genomics">
        <title>The Babesia bovis gene and promoter model: an update from full-length EST analysis.</title>
        <authorList>
            <person name="Yamagishi J."/>
            <person name="Wakaguri H."/>
            <person name="Yokoyama N."/>
            <person name="Yamashita R."/>
            <person name="Suzuki Y."/>
            <person name="Xuan X."/>
            <person name="Igarashi I."/>
        </authorList>
    </citation>
    <scope>NUCLEOTIDE SEQUENCE</scope>
    <source>
        <strain evidence="10">Texas</strain>
    </source>
</reference>
<evidence type="ECO:0000313" key="11">
    <source>
        <dbReference type="EMBL" id="EDO07004.1"/>
    </source>
</evidence>
<comment type="similarity">
    <text evidence="2">Belongs to the EMP24/GP25L family.</text>
</comment>
<dbReference type="RefSeq" id="XP_001610572.1">
    <property type="nucleotide sequence ID" value="XM_001610522.1"/>
</dbReference>
<gene>
    <name evidence="10 11" type="ORF">BBOV_IV006450</name>
</gene>
<dbReference type="VEuPathDB" id="PiroplasmaDB:BBOV_IV006450"/>
<proteinExistence type="evidence at transcript level"/>
<evidence type="ECO:0000256" key="3">
    <source>
        <dbReference type="ARBA" id="ARBA00022692"/>
    </source>
</evidence>
<evidence type="ECO:0000256" key="5">
    <source>
        <dbReference type="ARBA" id="ARBA00022989"/>
    </source>
</evidence>
<keyword evidence="3 7" id="KW-0812">Transmembrane</keyword>
<evidence type="ECO:0000313" key="10">
    <source>
        <dbReference type="EMBL" id="BAN64472.1"/>
    </source>
</evidence>
<evidence type="ECO:0000256" key="7">
    <source>
        <dbReference type="SAM" id="Phobius"/>
    </source>
</evidence>
<protein>
    <recommendedName>
        <fullName evidence="9">GOLD domain-containing protein</fullName>
    </recommendedName>
</protein>
<evidence type="ECO:0000256" key="1">
    <source>
        <dbReference type="ARBA" id="ARBA00004479"/>
    </source>
</evidence>
<dbReference type="FunCoup" id="A7AR35">
    <property type="interactions" value="49"/>
</dbReference>
<dbReference type="SMART" id="SM01190">
    <property type="entry name" value="EMP24_GP25L"/>
    <property type="match status" value="1"/>
</dbReference>
<dbReference type="KEGG" id="bbo:BBOV_IV006450"/>
<keyword evidence="12" id="KW-1185">Reference proteome</keyword>
<reference evidence="11 12" key="1">
    <citation type="journal article" date="2007" name="PLoS Pathog.">
        <title>Genome sequence of Babesia bovis and comparative analysis of apicomplexan hemoprotozoa.</title>
        <authorList>
            <person name="Brayton K.A."/>
            <person name="Lau A.O.T."/>
            <person name="Herndon D.R."/>
            <person name="Hannick L."/>
            <person name="Kappmeyer L.S."/>
            <person name="Berens S.J."/>
            <person name="Bidwell S.L."/>
            <person name="Brown W.C."/>
            <person name="Crabtree J."/>
            <person name="Fadrosh D."/>
            <person name="Feldblum T."/>
            <person name="Forberger H.A."/>
            <person name="Haas B.J."/>
            <person name="Howell J.M."/>
            <person name="Khouri H."/>
            <person name="Koo H."/>
            <person name="Mann D.J."/>
            <person name="Norimine J."/>
            <person name="Paulsen I.T."/>
            <person name="Radune D."/>
            <person name="Ren Q."/>
            <person name="Smith R.K. Jr."/>
            <person name="Suarez C.E."/>
            <person name="White O."/>
            <person name="Wortman J.R."/>
            <person name="Knowles D.P. Jr."/>
            <person name="McElwain T.F."/>
            <person name="Nene V.M."/>
        </authorList>
    </citation>
    <scope>NUCLEOTIDE SEQUENCE [LARGE SCALE GENOMIC DNA]</scope>
    <source>
        <strain evidence="11">T2Bo</strain>
    </source>
</reference>
<organism evidence="11 12">
    <name type="scientific">Babesia bovis</name>
    <dbReference type="NCBI Taxonomy" id="5865"/>
    <lineage>
        <taxon>Eukaryota</taxon>
        <taxon>Sar</taxon>
        <taxon>Alveolata</taxon>
        <taxon>Apicomplexa</taxon>
        <taxon>Aconoidasida</taxon>
        <taxon>Piroplasmida</taxon>
        <taxon>Babesiidae</taxon>
        <taxon>Babesia</taxon>
    </lineage>
</organism>
<dbReference type="EMBL" id="AK440678">
    <property type="protein sequence ID" value="BAN64472.1"/>
    <property type="molecule type" value="mRNA"/>
</dbReference>
<dbReference type="InterPro" id="IPR009038">
    <property type="entry name" value="GOLD_dom"/>
</dbReference>
<evidence type="ECO:0000256" key="4">
    <source>
        <dbReference type="ARBA" id="ARBA00022729"/>
    </source>
</evidence>
<dbReference type="eggNOG" id="KOG1692">
    <property type="taxonomic scope" value="Eukaryota"/>
</dbReference>
<reference evidence="12" key="5">
    <citation type="journal article" date="2021" name="Int. J. Parasitol.">
        <title>Comparative analysis of gene expression between Babesia bovis blood stages and kinetes allowed by improved genome annotation.</title>
        <authorList>
            <person name="Ueti M.W."/>
            <person name="Johnson W.C."/>
            <person name="Kappmeyer L.S."/>
            <person name="Herndon D.R."/>
            <person name="Mousel M.R."/>
            <person name="Reif K.E."/>
            <person name="Taus N.S."/>
            <person name="Ifeonu O.O."/>
            <person name="Silva J.C."/>
            <person name="Suarez C.E."/>
            <person name="Brayton K.A."/>
        </authorList>
    </citation>
    <scope>NUCLEOTIDE SEQUENCE [LARGE SCALE GENOMIC DNA]</scope>
</reference>
<reference evidence="12" key="4">
    <citation type="journal article" date="2020" name="Data Brief">
        <title>Transcriptome dataset of Babesia bovis life stages within vertebrate and invertebrate hosts.</title>
        <authorList>
            <person name="Ueti M.W."/>
            <person name="Johnson W.C."/>
            <person name="Kappmeyer L.S."/>
            <person name="Herndon D.R."/>
            <person name="Mousel M.R."/>
            <person name="Reif K.E."/>
            <person name="Taus N.S."/>
            <person name="Ifeonu O.O."/>
            <person name="Silva J.C."/>
            <person name="Suarez C.E."/>
            <person name="Brayton K.A."/>
        </authorList>
    </citation>
    <scope>NUCLEOTIDE SEQUENCE [LARGE SCALE GENOMIC DNA]</scope>
</reference>
<dbReference type="GeneID" id="5478806"/>
<keyword evidence="4 8" id="KW-0732">Signal</keyword>
<evidence type="ECO:0000313" key="12">
    <source>
        <dbReference type="Proteomes" id="UP000002173"/>
    </source>
</evidence>